<proteinExistence type="predicted"/>
<dbReference type="Gene3D" id="3.80.10.10">
    <property type="entry name" value="Ribonuclease Inhibitor"/>
    <property type="match status" value="2"/>
</dbReference>
<reference evidence="16 17" key="1">
    <citation type="submission" date="2019-09" db="EMBL/GenBank/DDBJ databases">
        <title>Bird 10,000 Genomes (B10K) Project - Family phase.</title>
        <authorList>
            <person name="Zhang G."/>
        </authorList>
    </citation>
    <scope>NUCLEOTIDE SEQUENCE [LARGE SCALE GENOMIC DNA]</scope>
    <source>
        <strain evidence="16">B10K-DU-005-01</strain>
    </source>
</reference>
<comment type="caution">
    <text evidence="13">Lacks conserved residue(s) required for the propagation of feature annotation.</text>
</comment>
<gene>
    <name evidence="16" type="primary">Rxfp1_0</name>
    <name evidence="16" type="ORF">NYCLEU_R02579</name>
</gene>
<keyword evidence="6 14" id="KW-1133">Transmembrane helix</keyword>
<evidence type="ECO:0000256" key="7">
    <source>
        <dbReference type="ARBA" id="ARBA00023040"/>
    </source>
</evidence>
<dbReference type="GO" id="GO:0008528">
    <property type="term" value="F:G protein-coupled peptide receptor activity"/>
    <property type="evidence" value="ECO:0007669"/>
    <property type="project" value="TreeGrafter"/>
</dbReference>
<dbReference type="SUPFAM" id="SSF52058">
    <property type="entry name" value="L domain-like"/>
    <property type="match status" value="1"/>
</dbReference>
<evidence type="ECO:0000256" key="1">
    <source>
        <dbReference type="ARBA" id="ARBA00004651"/>
    </source>
</evidence>
<feature type="non-terminal residue" evidence="16">
    <location>
        <position position="683"/>
    </location>
</feature>
<evidence type="ECO:0000256" key="4">
    <source>
        <dbReference type="ARBA" id="ARBA00022692"/>
    </source>
</evidence>
<sequence length="683" mass="76352">AEPPLILSRWDGHACPLGQFPCGDLSLCLPQALHCNGEDDCGNGADEENCVDDSGWPQILGEMLGARSSGMAMEEESDVCWLELFPEQCQCQGRAVDCTEQDLATVPRVSSNVTRLDLKKNQIPSLLDSQFARYRRLKKLFLQNNKIQLISPKAFAGLSQLKMLFLSHNRITQLKPRVFEDLHRLEWLMLDNNRIAQLVPTTFAGLKSLYFLYLLNNSLTGLPNVSLCAEMPKLSWLDLEGNRIQAVHRMVFQECHHFTVLILRRNQLRWIQDGTFSGLSRLVELDLSSNSLDRLPAALLRGLAQLQQLNISYNPLRELLPALFESLPQLRSLKPPSSSPPHSYFKKFQYCSHAPHVRSCKPNTDGISSLENLLANIVLRISVWAMAGLTCCGNLFVICTRSFMGTENSQHAMAIKSLCCADGLMGIYLFVIGAFDLKYSGKYNKHAQGWMSSLQCQLVGSLAMLSSEVSVLLLTYMTLEKYFSIVFPFSHHRAGKKRTISVLVAIWLLGFSLSIVPLCCKESFGNYYGRNGVCFPLQSDLGERPSARGYSATIYLGLNLAAFITIVFAYSGMFYSIHLTASRTAERGVCSREVAIAKRFFFIVLTDALCWIPIFLLKLLSLLQVEIPAAQCHVLVGTGTITSWVVIFILPINSALNPILYTITTTSFQEKVKGCLQTKQLEL</sequence>
<dbReference type="PROSITE" id="PS50068">
    <property type="entry name" value="LDLRA_2"/>
    <property type="match status" value="1"/>
</dbReference>
<evidence type="ECO:0000256" key="14">
    <source>
        <dbReference type="SAM" id="Phobius"/>
    </source>
</evidence>
<dbReference type="PRINTS" id="PR00237">
    <property type="entry name" value="GPCRRHODOPSN"/>
</dbReference>
<dbReference type="FunFam" id="1.20.1070.10:FF:000023">
    <property type="entry name" value="Relaxin family peptide receptor 1"/>
    <property type="match status" value="1"/>
</dbReference>
<dbReference type="InterPro" id="IPR008112">
    <property type="entry name" value="Relaxin_rcpt"/>
</dbReference>
<feature type="disulfide bond" evidence="13">
    <location>
        <begin position="35"/>
        <end position="50"/>
    </location>
</feature>
<dbReference type="InterPro" id="IPR003591">
    <property type="entry name" value="Leu-rich_rpt_typical-subtyp"/>
</dbReference>
<dbReference type="Pfam" id="PF00560">
    <property type="entry name" value="LRR_1"/>
    <property type="match status" value="1"/>
</dbReference>
<feature type="transmembrane region" description="Helical" evidence="14">
    <location>
        <begin position="600"/>
        <end position="621"/>
    </location>
</feature>
<dbReference type="Pfam" id="PF13855">
    <property type="entry name" value="LRR_8"/>
    <property type="match status" value="2"/>
</dbReference>
<dbReference type="InterPro" id="IPR000276">
    <property type="entry name" value="GPCR_Rhodpsn"/>
</dbReference>
<comment type="subcellular location">
    <subcellularLocation>
        <location evidence="1">Cell membrane</location>
        <topology evidence="1">Multi-pass membrane protein</topology>
    </subcellularLocation>
</comment>
<dbReference type="GO" id="GO:0009755">
    <property type="term" value="P:hormone-mediated signaling pathway"/>
    <property type="evidence" value="ECO:0007669"/>
    <property type="project" value="TreeGrafter"/>
</dbReference>
<dbReference type="Pfam" id="PF00057">
    <property type="entry name" value="Ldl_recept_a"/>
    <property type="match status" value="1"/>
</dbReference>
<name>A0A7L4BWQ0_9AVES</name>
<dbReference type="InterPro" id="IPR017452">
    <property type="entry name" value="GPCR_Rhodpsn_7TM"/>
</dbReference>
<dbReference type="PANTHER" id="PTHR24372">
    <property type="entry name" value="GLYCOPROTEIN HORMONE RECEPTOR"/>
    <property type="match status" value="1"/>
</dbReference>
<evidence type="ECO:0000256" key="2">
    <source>
        <dbReference type="ARBA" id="ARBA00022475"/>
    </source>
</evidence>
<evidence type="ECO:0000256" key="3">
    <source>
        <dbReference type="ARBA" id="ARBA00022614"/>
    </source>
</evidence>
<dbReference type="PRINTS" id="PR01739">
    <property type="entry name" value="RELAXINR"/>
</dbReference>
<feature type="transmembrane region" description="Helical" evidence="14">
    <location>
        <begin position="377"/>
        <end position="397"/>
    </location>
</feature>
<evidence type="ECO:0000256" key="12">
    <source>
        <dbReference type="ARBA" id="ARBA00023224"/>
    </source>
</evidence>
<keyword evidence="4 14" id="KW-0812">Transmembrane</keyword>
<dbReference type="PROSITE" id="PS01209">
    <property type="entry name" value="LDLRA_1"/>
    <property type="match status" value="1"/>
</dbReference>
<feature type="transmembrane region" description="Helical" evidence="14">
    <location>
        <begin position="554"/>
        <end position="579"/>
    </location>
</feature>
<dbReference type="InterPro" id="IPR036055">
    <property type="entry name" value="LDL_receptor-like_sf"/>
</dbReference>
<keyword evidence="3" id="KW-0433">Leucine-rich repeat</keyword>
<dbReference type="AlphaFoldDB" id="A0A7L4BWQ0"/>
<evidence type="ECO:0000256" key="11">
    <source>
        <dbReference type="ARBA" id="ARBA00023180"/>
    </source>
</evidence>
<keyword evidence="5" id="KW-0677">Repeat</keyword>
<organism evidence="16 17">
    <name type="scientific">Nyctiprogne leucopyga</name>
    <dbReference type="NCBI Taxonomy" id="382315"/>
    <lineage>
        <taxon>Eukaryota</taxon>
        <taxon>Metazoa</taxon>
        <taxon>Chordata</taxon>
        <taxon>Craniata</taxon>
        <taxon>Vertebrata</taxon>
        <taxon>Euteleostomi</taxon>
        <taxon>Archelosauria</taxon>
        <taxon>Archosauria</taxon>
        <taxon>Dinosauria</taxon>
        <taxon>Saurischia</taxon>
        <taxon>Theropoda</taxon>
        <taxon>Coelurosauria</taxon>
        <taxon>Aves</taxon>
        <taxon>Neognathae</taxon>
        <taxon>Neoaves</taxon>
        <taxon>Strisores</taxon>
        <taxon>Caprimulgiformes</taxon>
        <taxon>Caprimulgidae</taxon>
        <taxon>Chordeilinae</taxon>
        <taxon>Nyctiprogne</taxon>
    </lineage>
</organism>
<dbReference type="SMART" id="SM00365">
    <property type="entry name" value="LRR_SD22"/>
    <property type="match status" value="5"/>
</dbReference>
<dbReference type="SUPFAM" id="SSF81321">
    <property type="entry name" value="Family A G protein-coupled receptor-like"/>
    <property type="match status" value="1"/>
</dbReference>
<keyword evidence="17" id="KW-1185">Reference proteome</keyword>
<evidence type="ECO:0000313" key="17">
    <source>
        <dbReference type="Proteomes" id="UP000551823"/>
    </source>
</evidence>
<protein>
    <submittedName>
        <fullName evidence="16">RXFP1 protein</fullName>
    </submittedName>
</protein>
<feature type="non-terminal residue" evidence="16">
    <location>
        <position position="1"/>
    </location>
</feature>
<keyword evidence="9 13" id="KW-1015">Disulfide bond</keyword>
<dbReference type="InterPro" id="IPR001611">
    <property type="entry name" value="Leu-rich_rpt"/>
</dbReference>
<dbReference type="FunFam" id="3.80.10.10:FF:000207">
    <property type="entry name" value="Relaxin family peptide receptor 2"/>
    <property type="match status" value="1"/>
</dbReference>
<dbReference type="InterPro" id="IPR002172">
    <property type="entry name" value="LDrepeatLR_classA_rpt"/>
</dbReference>
<dbReference type="Gene3D" id="4.10.400.10">
    <property type="entry name" value="Low-density Lipoprotein Receptor"/>
    <property type="match status" value="1"/>
</dbReference>
<accession>A0A7L4BWQ0</accession>
<keyword evidence="11" id="KW-0325">Glycoprotein</keyword>
<keyword evidence="12" id="KW-0807">Transducer</keyword>
<feature type="transmembrane region" description="Helical" evidence="14">
    <location>
        <begin position="457"/>
        <end position="479"/>
    </location>
</feature>
<evidence type="ECO:0000256" key="8">
    <source>
        <dbReference type="ARBA" id="ARBA00023136"/>
    </source>
</evidence>
<evidence type="ECO:0000256" key="5">
    <source>
        <dbReference type="ARBA" id="ARBA00022737"/>
    </source>
</evidence>
<evidence type="ECO:0000256" key="10">
    <source>
        <dbReference type="ARBA" id="ARBA00023170"/>
    </source>
</evidence>
<evidence type="ECO:0000256" key="13">
    <source>
        <dbReference type="PROSITE-ProRule" id="PRU00124"/>
    </source>
</evidence>
<dbReference type="CDD" id="cd00112">
    <property type="entry name" value="LDLa"/>
    <property type="match status" value="1"/>
</dbReference>
<feature type="transmembrane region" description="Helical" evidence="14">
    <location>
        <begin position="418"/>
        <end position="437"/>
    </location>
</feature>
<comment type="caution">
    <text evidence="16">The sequence shown here is derived from an EMBL/GenBank/DDBJ whole genome shotgun (WGS) entry which is preliminary data.</text>
</comment>
<dbReference type="GO" id="GO:0005886">
    <property type="term" value="C:plasma membrane"/>
    <property type="evidence" value="ECO:0007669"/>
    <property type="project" value="UniProtKB-SubCell"/>
</dbReference>
<keyword evidence="7" id="KW-0297">G-protein coupled receptor</keyword>
<dbReference type="Proteomes" id="UP000551823">
    <property type="component" value="Unassembled WGS sequence"/>
</dbReference>
<evidence type="ECO:0000259" key="15">
    <source>
        <dbReference type="PROSITE" id="PS50262"/>
    </source>
</evidence>
<dbReference type="PROSITE" id="PS50262">
    <property type="entry name" value="G_PROTEIN_RECEP_F1_2"/>
    <property type="match status" value="1"/>
</dbReference>
<dbReference type="Pfam" id="PF00001">
    <property type="entry name" value="7tm_1"/>
    <property type="match status" value="1"/>
</dbReference>
<dbReference type="PANTHER" id="PTHR24372:SF70">
    <property type="entry name" value="G-PROTEIN COUPLED RECEPTORS FAMILY 1 PROFILE DOMAIN-CONTAINING PROTEIN"/>
    <property type="match status" value="1"/>
</dbReference>
<feature type="transmembrane region" description="Helical" evidence="14">
    <location>
        <begin position="500"/>
        <end position="518"/>
    </location>
</feature>
<keyword evidence="2" id="KW-1003">Cell membrane</keyword>
<dbReference type="Gene3D" id="1.20.1070.10">
    <property type="entry name" value="Rhodopsin 7-helix transmembrane proteins"/>
    <property type="match status" value="1"/>
</dbReference>
<dbReference type="SMART" id="SM00369">
    <property type="entry name" value="LRR_TYP"/>
    <property type="match status" value="8"/>
</dbReference>
<evidence type="ECO:0000256" key="9">
    <source>
        <dbReference type="ARBA" id="ARBA00023157"/>
    </source>
</evidence>
<dbReference type="SMART" id="SM00192">
    <property type="entry name" value="LDLa"/>
    <property type="match status" value="1"/>
</dbReference>
<keyword evidence="10" id="KW-0675">Receptor</keyword>
<feature type="transmembrane region" description="Helical" evidence="14">
    <location>
        <begin position="641"/>
        <end position="663"/>
    </location>
</feature>
<evidence type="ECO:0000256" key="6">
    <source>
        <dbReference type="ARBA" id="ARBA00022989"/>
    </source>
</evidence>
<feature type="domain" description="G-protein coupled receptors family 1 profile" evidence="15">
    <location>
        <begin position="393"/>
        <end position="661"/>
    </location>
</feature>
<dbReference type="GO" id="GO:0007189">
    <property type="term" value="P:adenylate cyclase-activating G protein-coupled receptor signaling pathway"/>
    <property type="evidence" value="ECO:0007669"/>
    <property type="project" value="TreeGrafter"/>
</dbReference>
<dbReference type="EMBL" id="VZZU01000242">
    <property type="protein sequence ID" value="NXW42075.1"/>
    <property type="molecule type" value="Genomic_DNA"/>
</dbReference>
<keyword evidence="8 14" id="KW-0472">Membrane</keyword>
<dbReference type="PROSITE" id="PS51450">
    <property type="entry name" value="LRR"/>
    <property type="match status" value="1"/>
</dbReference>
<dbReference type="InterPro" id="IPR023415">
    <property type="entry name" value="LDLR_class-A_CS"/>
</dbReference>
<dbReference type="SUPFAM" id="SSF57424">
    <property type="entry name" value="LDL receptor-like module"/>
    <property type="match status" value="1"/>
</dbReference>
<dbReference type="InterPro" id="IPR032675">
    <property type="entry name" value="LRR_dom_sf"/>
</dbReference>
<dbReference type="FunFam" id="4.10.400.10:FF:000014">
    <property type="entry name" value="Relaxin family peptide receptor 1"/>
    <property type="match status" value="1"/>
</dbReference>
<evidence type="ECO:0000313" key="16">
    <source>
        <dbReference type="EMBL" id="NXW42075.1"/>
    </source>
</evidence>